<dbReference type="EMBL" id="WKJI01000005">
    <property type="protein sequence ID" value="MRX48569.1"/>
    <property type="molecule type" value="Genomic_DNA"/>
</dbReference>
<dbReference type="AlphaFoldDB" id="A0A7K0FRD7"/>
<feature type="binding site" evidence="3">
    <location>
        <position position="122"/>
    </location>
    <ligand>
        <name>a divalent metal cation</name>
        <dbReference type="ChEBI" id="CHEBI:60240"/>
    </ligand>
</feature>
<dbReference type="Gene3D" id="1.20.120.450">
    <property type="entry name" value="dinb family like domain"/>
    <property type="match status" value="1"/>
</dbReference>
<comment type="caution">
    <text evidence="4">The sequence shown here is derived from an EMBL/GenBank/DDBJ whole genome shotgun (WGS) entry which is preliminary data.</text>
</comment>
<reference evidence="4 5" key="1">
    <citation type="submission" date="2019-11" db="EMBL/GenBank/DDBJ databases">
        <authorList>
            <person name="Cheng Q."/>
            <person name="Yang Z."/>
        </authorList>
    </citation>
    <scope>NUCLEOTIDE SEQUENCE [LARGE SCALE GENOMIC DNA]</scope>
    <source>
        <strain evidence="4 5">HX-22-1</strain>
    </source>
</reference>
<sequence>MKSFFKELFDYNNYANTKLESVYSEHPDKLSEKAIKLYSHILNAHHIWNKRIKSQVTSFGVWDVHLLVDLPNINAVNYQQTLQIIEDFDLNIVLNYKTSNGIEFNSSVCDILFHITNHSNYHRAQIATEFKSIGLEPVNTDYIFYKR</sequence>
<dbReference type="PANTHER" id="PTHR37302">
    <property type="entry name" value="SLR1116 PROTEIN"/>
    <property type="match status" value="1"/>
</dbReference>
<name>A0A7K0FRD7_9SPHI</name>
<protein>
    <submittedName>
        <fullName evidence="4">Damage-inducible protein DinB</fullName>
    </submittedName>
</protein>
<keyword evidence="5" id="KW-1185">Reference proteome</keyword>
<evidence type="ECO:0000256" key="2">
    <source>
        <dbReference type="ARBA" id="ARBA00022723"/>
    </source>
</evidence>
<comment type="similarity">
    <text evidence="1">Belongs to the DinB family.</text>
</comment>
<keyword evidence="2 3" id="KW-0479">Metal-binding</keyword>
<evidence type="ECO:0000313" key="4">
    <source>
        <dbReference type="EMBL" id="MRX48569.1"/>
    </source>
</evidence>
<dbReference type="SUPFAM" id="SSF109854">
    <property type="entry name" value="DinB/YfiT-like putative metalloenzymes"/>
    <property type="match status" value="1"/>
</dbReference>
<accession>A0A7K0FRD7</accession>
<dbReference type="Pfam" id="PF05163">
    <property type="entry name" value="DinB"/>
    <property type="match status" value="1"/>
</dbReference>
<proteinExistence type="inferred from homology"/>
<dbReference type="Proteomes" id="UP000462931">
    <property type="component" value="Unassembled WGS sequence"/>
</dbReference>
<dbReference type="InterPro" id="IPR007837">
    <property type="entry name" value="DinB"/>
</dbReference>
<feature type="binding site" evidence="3">
    <location>
        <position position="118"/>
    </location>
    <ligand>
        <name>a divalent metal cation</name>
        <dbReference type="ChEBI" id="CHEBI:60240"/>
    </ligand>
</feature>
<dbReference type="GO" id="GO:0046872">
    <property type="term" value="F:metal ion binding"/>
    <property type="evidence" value="ECO:0007669"/>
    <property type="project" value="UniProtKB-KW"/>
</dbReference>
<evidence type="ECO:0000313" key="5">
    <source>
        <dbReference type="Proteomes" id="UP000462931"/>
    </source>
</evidence>
<feature type="binding site" evidence="3">
    <location>
        <position position="40"/>
    </location>
    <ligand>
        <name>a divalent metal cation</name>
        <dbReference type="ChEBI" id="CHEBI:60240"/>
    </ligand>
</feature>
<dbReference type="InterPro" id="IPR034660">
    <property type="entry name" value="DinB/YfiT-like"/>
</dbReference>
<evidence type="ECO:0000256" key="1">
    <source>
        <dbReference type="ARBA" id="ARBA00008635"/>
    </source>
</evidence>
<dbReference type="PANTHER" id="PTHR37302:SF3">
    <property type="entry name" value="DAMAGE-INDUCIBLE PROTEIN DINB"/>
    <property type="match status" value="1"/>
</dbReference>
<evidence type="ECO:0000256" key="3">
    <source>
        <dbReference type="PIRSR" id="PIRSR607837-1"/>
    </source>
</evidence>
<organism evidence="4 5">
    <name type="scientific">Pedobacter puniceum</name>
    <dbReference type="NCBI Taxonomy" id="2666136"/>
    <lineage>
        <taxon>Bacteria</taxon>
        <taxon>Pseudomonadati</taxon>
        <taxon>Bacteroidota</taxon>
        <taxon>Sphingobacteriia</taxon>
        <taxon>Sphingobacteriales</taxon>
        <taxon>Sphingobacteriaceae</taxon>
        <taxon>Pedobacter</taxon>
    </lineage>
</organism>
<gene>
    <name evidence="4" type="ORF">GJJ64_15350</name>
</gene>